<organism evidence="1 2">
    <name type="scientific">Candidatus Chloroploca asiatica</name>
    <dbReference type="NCBI Taxonomy" id="1506545"/>
    <lineage>
        <taxon>Bacteria</taxon>
        <taxon>Bacillati</taxon>
        <taxon>Chloroflexota</taxon>
        <taxon>Chloroflexia</taxon>
        <taxon>Chloroflexales</taxon>
        <taxon>Chloroflexineae</taxon>
        <taxon>Oscillochloridaceae</taxon>
        <taxon>Candidatus Chloroploca</taxon>
    </lineage>
</organism>
<evidence type="ECO:0000313" key="2">
    <source>
        <dbReference type="Proteomes" id="UP000220922"/>
    </source>
</evidence>
<comment type="caution">
    <text evidence="1">The sequence shown here is derived from an EMBL/GenBank/DDBJ whole genome shotgun (WGS) entry which is preliminary data.</text>
</comment>
<dbReference type="AlphaFoldDB" id="A0A2H3L6F2"/>
<proteinExistence type="predicted"/>
<accession>A0A2H3L6F2</accession>
<gene>
    <name evidence="1" type="ORF">A9Q02_17200</name>
</gene>
<dbReference type="OrthoDB" id="9818523at2"/>
<evidence type="ECO:0000313" key="1">
    <source>
        <dbReference type="EMBL" id="PDV97853.1"/>
    </source>
</evidence>
<protein>
    <submittedName>
        <fullName evidence="1">Uncharacterized protein</fullName>
    </submittedName>
</protein>
<name>A0A2H3L6F2_9CHLR</name>
<dbReference type="RefSeq" id="WP_097654053.1">
    <property type="nucleotide sequence ID" value="NZ_LYXE01000121.1"/>
</dbReference>
<dbReference type="EMBL" id="LYXE01000121">
    <property type="protein sequence ID" value="PDV97853.1"/>
    <property type="molecule type" value="Genomic_DNA"/>
</dbReference>
<reference evidence="1 2" key="1">
    <citation type="submission" date="2016-05" db="EMBL/GenBank/DDBJ databases">
        <authorList>
            <person name="Lavstsen T."/>
            <person name="Jespersen J.S."/>
        </authorList>
    </citation>
    <scope>NUCLEOTIDE SEQUENCE [LARGE SCALE GENOMIC DNA]</scope>
    <source>
        <strain evidence="1 2">B7-9</strain>
    </source>
</reference>
<dbReference type="Proteomes" id="UP000220922">
    <property type="component" value="Unassembled WGS sequence"/>
</dbReference>
<sequence length="315" mass="34050">MLALLFFGALALVAVSLALAPLEALGWWAGWFGNDHELEAAADALRERQGVGGAAARHYVVFLSGVGSPRSGEVPEEEQPFIAQLRAHLPDTVVVDGVLPYSVLGLSLDHPARPLGRLWHHAIGRGGFWQQLINTRNLFQVLVSADRRYGPVISFGLAKQILIALVRHGYVINSGVPITLVGSSGGGQMGLGTGPFLAQALHVPVRMVSLGGVMSGDPAILSFRHFDHLYGTKDPVATMLPQMIFPSRWPINHRSPWWEARQRGIYRECAIGPIAHTGPGGYYDGKSRLPDGTDHCTHSANEVIASIRAWESEGI</sequence>
<keyword evidence="2" id="KW-1185">Reference proteome</keyword>